<dbReference type="Gene3D" id="3.20.20.70">
    <property type="entry name" value="Aldolase class I"/>
    <property type="match status" value="1"/>
</dbReference>
<dbReference type="InterPro" id="IPR024188">
    <property type="entry name" value="GltB"/>
</dbReference>
<dbReference type="GO" id="GO:0015930">
    <property type="term" value="F:glutamate synthase activity"/>
    <property type="evidence" value="ECO:0007669"/>
    <property type="project" value="InterPro"/>
</dbReference>
<comment type="similarity">
    <text evidence="1">Belongs to the glutamate synthase family.</text>
</comment>
<dbReference type="Pfam" id="PF01645">
    <property type="entry name" value="Glu_synthase"/>
    <property type="match status" value="1"/>
</dbReference>
<organism evidence="3 4">
    <name type="scientific">Chaetoceros tenuissimus</name>
    <dbReference type="NCBI Taxonomy" id="426638"/>
    <lineage>
        <taxon>Eukaryota</taxon>
        <taxon>Sar</taxon>
        <taxon>Stramenopiles</taxon>
        <taxon>Ochrophyta</taxon>
        <taxon>Bacillariophyta</taxon>
        <taxon>Coscinodiscophyceae</taxon>
        <taxon>Chaetocerotophycidae</taxon>
        <taxon>Chaetocerotales</taxon>
        <taxon>Chaetocerotaceae</taxon>
        <taxon>Chaetoceros</taxon>
    </lineage>
</organism>
<reference evidence="3 4" key="1">
    <citation type="journal article" date="2021" name="Sci. Rep.">
        <title>The genome of the diatom Chaetoceros tenuissimus carries an ancient integrated fragment of an extant virus.</title>
        <authorList>
            <person name="Hongo Y."/>
            <person name="Kimura K."/>
            <person name="Takaki Y."/>
            <person name="Yoshida Y."/>
            <person name="Baba S."/>
            <person name="Kobayashi G."/>
            <person name="Nagasaki K."/>
            <person name="Hano T."/>
            <person name="Tomaru Y."/>
        </authorList>
    </citation>
    <scope>NUCLEOTIDE SEQUENCE [LARGE SCALE GENOMIC DNA]</scope>
    <source>
        <strain evidence="3 4">NIES-3715</strain>
    </source>
</reference>
<evidence type="ECO:0000313" key="4">
    <source>
        <dbReference type="Proteomes" id="UP001054902"/>
    </source>
</evidence>
<sequence>MQASRLKNFSRNCQRSKRFIRAFATEQRPTDKDHWKTDRVNAYVGHSFPDFIEGWNRTVYRKVGYGLASSAFLTGALTAATCDSLLATTSIPSALLTMMTAGYFYIGENDIKQSQHAIRRNYPVIGNLRYVLETIRPELRQYIVESDDDGKPFNRMQRAEVYQRAKNVDATLPFGTRKNLYADNVEWACHSMWPKHIPLENARHTIGTESWGCKQPYSASILNVSAMSYGAISENAILSLNAGAFYGNFYHNTGEGGVSTFHRKNGGDLVWNIGTGYFGCGIGSGADRKFDADMFKATLNDANGQIKMIEIKISQGAKPGHGGLLPKNKITKEIADARKLPFPPEGDCHSPSSHSAFSNPEELVQFVAMLRELSDGLPIGIKMCVGNPSEVAALCKAMVNANTGVDFITVDGAEGGTGAAPQEFSDNLGLPLEEGLVTVRNLLVGSGLKDKVKIIASGKVSNGFSLVKNLALGADICNSARGFMLSLGCIQALKCNTNRCPTGIATTKKELMHGLDPEDKAARVYNFHKKTVESACELVGAMGHESVNSVTGCDIMRRVHNNDVKTLDECFPLVEVGCLVSGNAPERLQAIWDQDSKKR</sequence>
<dbReference type="SUPFAM" id="SSF51395">
    <property type="entry name" value="FMN-linked oxidoreductases"/>
    <property type="match status" value="1"/>
</dbReference>
<proteinExistence type="inferred from homology"/>
<evidence type="ECO:0000259" key="2">
    <source>
        <dbReference type="Pfam" id="PF01645"/>
    </source>
</evidence>
<protein>
    <recommendedName>
        <fullName evidence="2">Glutamate synthase domain-containing protein</fullName>
    </recommendedName>
</protein>
<dbReference type="PANTHER" id="PTHR43819">
    <property type="entry name" value="ARCHAEAL-TYPE GLUTAMATE SYNTHASE [NADPH]"/>
    <property type="match status" value="1"/>
</dbReference>
<dbReference type="PANTHER" id="PTHR43819:SF1">
    <property type="entry name" value="ARCHAEAL-TYPE GLUTAMATE SYNTHASE [NADPH]"/>
    <property type="match status" value="1"/>
</dbReference>
<comment type="caution">
    <text evidence="3">The sequence shown here is derived from an EMBL/GenBank/DDBJ whole genome shotgun (WGS) entry which is preliminary data.</text>
</comment>
<dbReference type="Proteomes" id="UP001054902">
    <property type="component" value="Unassembled WGS sequence"/>
</dbReference>
<evidence type="ECO:0000313" key="3">
    <source>
        <dbReference type="EMBL" id="GFH45226.1"/>
    </source>
</evidence>
<keyword evidence="4" id="KW-1185">Reference proteome</keyword>
<accession>A0AAD3GZZ7</accession>
<gene>
    <name evidence="3" type="ORF">CTEN210_01700</name>
</gene>
<dbReference type="PIRSF" id="PIRSF006429">
    <property type="entry name" value="GOGAT_lg_2"/>
    <property type="match status" value="1"/>
</dbReference>
<dbReference type="InterPro" id="IPR002932">
    <property type="entry name" value="Glu_synthdom"/>
</dbReference>
<name>A0AAD3GZZ7_9STRA</name>
<dbReference type="InterPro" id="IPR013785">
    <property type="entry name" value="Aldolase_TIM"/>
</dbReference>
<dbReference type="GO" id="GO:0006537">
    <property type="term" value="P:glutamate biosynthetic process"/>
    <property type="evidence" value="ECO:0007669"/>
    <property type="project" value="InterPro"/>
</dbReference>
<feature type="domain" description="Glutamate synthase" evidence="2">
    <location>
        <begin position="219"/>
        <end position="544"/>
    </location>
</feature>
<evidence type="ECO:0000256" key="1">
    <source>
        <dbReference type="ARBA" id="ARBA00009716"/>
    </source>
</evidence>
<dbReference type="CDD" id="cd02808">
    <property type="entry name" value="GltS_FMN"/>
    <property type="match status" value="1"/>
</dbReference>
<dbReference type="EMBL" id="BLLK01000020">
    <property type="protein sequence ID" value="GFH45226.1"/>
    <property type="molecule type" value="Genomic_DNA"/>
</dbReference>
<dbReference type="AlphaFoldDB" id="A0AAD3GZZ7"/>